<keyword evidence="1" id="KW-0521">NADP</keyword>
<dbReference type="Pfam" id="PF08240">
    <property type="entry name" value="ADH_N"/>
    <property type="match status" value="1"/>
</dbReference>
<reference evidence="3 4" key="1">
    <citation type="submission" date="2022-08" db="EMBL/GenBank/DDBJ databases">
        <title>Bacterial and archaeal communities from various locations to study Microbial Dark Matter (Phase II).</title>
        <authorList>
            <person name="Stepanauskas R."/>
        </authorList>
    </citation>
    <scope>NUCLEOTIDE SEQUENCE [LARGE SCALE GENOMIC DNA]</scope>
    <source>
        <strain evidence="3 4">PD1</strain>
    </source>
</reference>
<sequence>MKATAIVAHGGVEGLRYMDLPDPQPGPNEVVIRVRACALNHLDVWLRIGIPAYKLELPHVPGSDVTGEIVALGDGVTNFKVGDKVIVNPNLTCGECEWCRMGEDSMCQSFGIFGAKCWGGYAEFAKVPARNLIPMPENLTFEQAAAFPLTFLTAWHMLITRAGLKPGERVLVVAAGSGVGVAAVQIAKLAGAFVIATAGTDEKCEKAKALGADAVINHSREDIAEKVRELTDGRGVDVVFEHVGPAVFEQCLRSLAKGGRIVTCGATTGPTASFDIRFLFSRQLSIIGSMMGRTSELLTIVRLVGEGKLKPIIDRTFPLAEAAKAHEILESRNFFGKLVLVP</sequence>
<evidence type="ECO:0000256" key="1">
    <source>
        <dbReference type="ARBA" id="ARBA00022857"/>
    </source>
</evidence>
<dbReference type="InterPro" id="IPR020843">
    <property type="entry name" value="ER"/>
</dbReference>
<evidence type="ECO:0000259" key="2">
    <source>
        <dbReference type="SMART" id="SM00829"/>
    </source>
</evidence>
<dbReference type="EMBL" id="JANUCP010000001">
    <property type="protein sequence ID" value="MCS3918317.1"/>
    <property type="molecule type" value="Genomic_DNA"/>
</dbReference>
<organism evidence="3 4">
    <name type="scientific">Candidatus Fervidibacter sacchari</name>
    <dbReference type="NCBI Taxonomy" id="1448929"/>
    <lineage>
        <taxon>Bacteria</taxon>
        <taxon>Candidatus Fervidibacterota</taxon>
        <taxon>Candidatus Fervidibacter</taxon>
    </lineage>
</organism>
<dbReference type="InterPro" id="IPR013149">
    <property type="entry name" value="ADH-like_C"/>
</dbReference>
<accession>A0ABT2EK35</accession>
<dbReference type="SUPFAM" id="SSF50129">
    <property type="entry name" value="GroES-like"/>
    <property type="match status" value="1"/>
</dbReference>
<dbReference type="InterPro" id="IPR013154">
    <property type="entry name" value="ADH-like_N"/>
</dbReference>
<evidence type="ECO:0000313" key="4">
    <source>
        <dbReference type="Proteomes" id="UP001204798"/>
    </source>
</evidence>
<dbReference type="InterPro" id="IPR036291">
    <property type="entry name" value="NAD(P)-bd_dom_sf"/>
</dbReference>
<dbReference type="SUPFAM" id="SSF51735">
    <property type="entry name" value="NAD(P)-binding Rossmann-fold domains"/>
    <property type="match status" value="1"/>
</dbReference>
<dbReference type="SMART" id="SM00829">
    <property type="entry name" value="PKS_ER"/>
    <property type="match status" value="1"/>
</dbReference>
<proteinExistence type="predicted"/>
<gene>
    <name evidence="3" type="ORF">M2350_000714</name>
</gene>
<dbReference type="PANTHER" id="PTHR44154:SF1">
    <property type="entry name" value="QUINONE OXIDOREDUCTASE"/>
    <property type="match status" value="1"/>
</dbReference>
<feature type="domain" description="Enoyl reductase (ER)" evidence="2">
    <location>
        <begin position="10"/>
        <end position="340"/>
    </location>
</feature>
<dbReference type="Pfam" id="PF00107">
    <property type="entry name" value="ADH_zinc_N"/>
    <property type="match status" value="1"/>
</dbReference>
<comment type="caution">
    <text evidence="3">The sequence shown here is derived from an EMBL/GenBank/DDBJ whole genome shotgun (WGS) entry which is preliminary data.</text>
</comment>
<dbReference type="PANTHER" id="PTHR44154">
    <property type="entry name" value="QUINONE OXIDOREDUCTASE"/>
    <property type="match status" value="1"/>
</dbReference>
<dbReference type="InterPro" id="IPR011032">
    <property type="entry name" value="GroES-like_sf"/>
</dbReference>
<evidence type="ECO:0000313" key="3">
    <source>
        <dbReference type="EMBL" id="MCS3918317.1"/>
    </source>
</evidence>
<dbReference type="RefSeq" id="WP_259093989.1">
    <property type="nucleotide sequence ID" value="NZ_CP130454.1"/>
</dbReference>
<dbReference type="Gene3D" id="3.90.180.10">
    <property type="entry name" value="Medium-chain alcohol dehydrogenases, catalytic domain"/>
    <property type="match status" value="1"/>
</dbReference>
<dbReference type="Proteomes" id="UP001204798">
    <property type="component" value="Unassembled WGS sequence"/>
</dbReference>
<dbReference type="CDD" id="cd08266">
    <property type="entry name" value="Zn_ADH_like1"/>
    <property type="match status" value="1"/>
</dbReference>
<keyword evidence="4" id="KW-1185">Reference proteome</keyword>
<protein>
    <submittedName>
        <fullName evidence="3">2-desacetyl-2-hydroxyethyl bacteriochlorophyllide A dehydrogenase</fullName>
    </submittedName>
</protein>
<dbReference type="InterPro" id="IPR051603">
    <property type="entry name" value="Zinc-ADH_QOR/CCCR"/>
</dbReference>
<dbReference type="Gene3D" id="3.40.50.720">
    <property type="entry name" value="NAD(P)-binding Rossmann-like Domain"/>
    <property type="match status" value="1"/>
</dbReference>
<name>A0ABT2EK35_9BACT</name>